<keyword evidence="6 8" id="KW-1133">Transmembrane helix</keyword>
<dbReference type="GO" id="GO:0005886">
    <property type="term" value="C:plasma membrane"/>
    <property type="evidence" value="ECO:0007669"/>
    <property type="project" value="UniProtKB-SubCell"/>
</dbReference>
<evidence type="ECO:0000256" key="1">
    <source>
        <dbReference type="ARBA" id="ARBA00004651"/>
    </source>
</evidence>
<accession>A0A835KYX8</accession>
<organism evidence="10 11">
    <name type="scientific">Spodoptera exigua</name>
    <name type="common">Beet armyworm</name>
    <name type="synonym">Noctua fulgens</name>
    <dbReference type="NCBI Taxonomy" id="7107"/>
    <lineage>
        <taxon>Eukaryota</taxon>
        <taxon>Metazoa</taxon>
        <taxon>Ecdysozoa</taxon>
        <taxon>Arthropoda</taxon>
        <taxon>Hexapoda</taxon>
        <taxon>Insecta</taxon>
        <taxon>Pterygota</taxon>
        <taxon>Neoptera</taxon>
        <taxon>Endopterygota</taxon>
        <taxon>Lepidoptera</taxon>
        <taxon>Glossata</taxon>
        <taxon>Ditrysia</taxon>
        <taxon>Noctuoidea</taxon>
        <taxon>Noctuidae</taxon>
        <taxon>Amphipyrinae</taxon>
        <taxon>Spodoptera</taxon>
    </lineage>
</organism>
<feature type="transmembrane region" description="Helical" evidence="8">
    <location>
        <begin position="224"/>
        <end position="244"/>
    </location>
</feature>
<comment type="caution">
    <text evidence="10">The sequence shown here is derived from an EMBL/GenBank/DDBJ whole genome shotgun (WGS) entry which is preliminary data.</text>
</comment>
<dbReference type="PANTHER" id="PTHR33989">
    <property type="match status" value="1"/>
</dbReference>
<gene>
    <name evidence="10" type="ORF">HW555_014376</name>
</gene>
<keyword evidence="3" id="KW-1003">Cell membrane</keyword>
<dbReference type="PIRSF" id="PIRSF006351">
    <property type="entry name" value="PTS_EIIC-Cellobiose"/>
    <property type="match status" value="1"/>
</dbReference>
<feature type="domain" description="PTS EIIC type-3" evidence="9">
    <location>
        <begin position="8"/>
        <end position="405"/>
    </location>
</feature>
<keyword evidence="4" id="KW-0762">Sugar transport</keyword>
<dbReference type="Pfam" id="PF02378">
    <property type="entry name" value="PTS_EIIC"/>
    <property type="match status" value="1"/>
</dbReference>
<dbReference type="GO" id="GO:0008982">
    <property type="term" value="F:protein-N(PI)-phosphohistidine-sugar phosphotransferase activity"/>
    <property type="evidence" value="ECO:0007669"/>
    <property type="project" value="InterPro"/>
</dbReference>
<dbReference type="PROSITE" id="PS51105">
    <property type="entry name" value="PTS_EIIC_TYPE_3"/>
    <property type="match status" value="1"/>
</dbReference>
<sequence>MDGLTAWMEKYILPVAGKIGAQKHLVALRDAFIGTMPATMAGSIAVMINAIIRDLPQQFNSGYAANLAADKGIFAVINVIIGINGFVWNGTLAIAGLIFAFSWGYNLARAYKVNDLAGGIVGLATLIQGIAFSYSNTLETAVPKELMNTINAGTTDSGWSATATGLTAGGWGWLKLDHLNGNAYFTVMIMGAISVIIFCKLMLANITIKMPDSVPPAVSKAFAAILPATIALYVIAIINFVVGIHGPNVLAPVLEGIWGQAQLINIDIFQKGYDGLTGTPAVLKAIDDGKAYMWVRGSFDAFAWFGGSGGTIVLIIAILLFSKRADYLAVVVATTIGWLATYFGLVAPVSQQVTWVVPPLLLSFLATGADWRAPIVTLEIQKPQLKKQKKKSKHNLGVAFYSFKH</sequence>
<evidence type="ECO:0000313" key="10">
    <source>
        <dbReference type="EMBL" id="KAF9404360.1"/>
    </source>
</evidence>
<feature type="transmembrane region" description="Helical" evidence="8">
    <location>
        <begin position="31"/>
        <end position="52"/>
    </location>
</feature>
<feature type="transmembrane region" description="Helical" evidence="8">
    <location>
        <begin position="301"/>
        <end position="321"/>
    </location>
</feature>
<feature type="transmembrane region" description="Helical" evidence="8">
    <location>
        <begin position="72"/>
        <end position="101"/>
    </location>
</feature>
<evidence type="ECO:0000256" key="4">
    <source>
        <dbReference type="ARBA" id="ARBA00022597"/>
    </source>
</evidence>
<evidence type="ECO:0000259" key="9">
    <source>
        <dbReference type="PROSITE" id="PS51105"/>
    </source>
</evidence>
<dbReference type="EMBL" id="JACKWZ010001007">
    <property type="protein sequence ID" value="KAF9404360.1"/>
    <property type="molecule type" value="Genomic_DNA"/>
</dbReference>
<dbReference type="GO" id="GO:0009401">
    <property type="term" value="P:phosphoenolpyruvate-dependent sugar phosphotransferase system"/>
    <property type="evidence" value="ECO:0007669"/>
    <property type="project" value="InterPro"/>
</dbReference>
<evidence type="ECO:0000313" key="11">
    <source>
        <dbReference type="Proteomes" id="UP000648187"/>
    </source>
</evidence>
<name>A0A835KYX8_SPOEX</name>
<evidence type="ECO:0000256" key="8">
    <source>
        <dbReference type="SAM" id="Phobius"/>
    </source>
</evidence>
<evidence type="ECO:0000256" key="3">
    <source>
        <dbReference type="ARBA" id="ARBA00022475"/>
    </source>
</evidence>
<dbReference type="GO" id="GO:1902815">
    <property type="term" value="P:N,N'-diacetylchitobiose import"/>
    <property type="evidence" value="ECO:0007669"/>
    <property type="project" value="TreeGrafter"/>
</dbReference>
<evidence type="ECO:0000256" key="5">
    <source>
        <dbReference type="ARBA" id="ARBA00022692"/>
    </source>
</evidence>
<keyword evidence="2" id="KW-0813">Transport</keyword>
<keyword evidence="5 8" id="KW-0812">Transmembrane</keyword>
<protein>
    <recommendedName>
        <fullName evidence="9">PTS EIIC type-3 domain-containing protein</fullName>
    </recommendedName>
</protein>
<feature type="transmembrane region" description="Helical" evidence="8">
    <location>
        <begin position="328"/>
        <end position="348"/>
    </location>
</feature>
<keyword evidence="11" id="KW-1185">Reference proteome</keyword>
<feature type="transmembrane region" description="Helical" evidence="8">
    <location>
        <begin position="113"/>
        <end position="134"/>
    </location>
</feature>
<dbReference type="InterPro" id="IPR003352">
    <property type="entry name" value="PTS_EIIC"/>
</dbReference>
<feature type="transmembrane region" description="Helical" evidence="8">
    <location>
        <begin position="183"/>
        <end position="203"/>
    </location>
</feature>
<evidence type="ECO:0000256" key="6">
    <source>
        <dbReference type="ARBA" id="ARBA00022989"/>
    </source>
</evidence>
<dbReference type="InterPro" id="IPR004501">
    <property type="entry name" value="PTS_EIIC_3"/>
</dbReference>
<keyword evidence="7 8" id="KW-0472">Membrane</keyword>
<dbReference type="InterPro" id="IPR004796">
    <property type="entry name" value="PTS_IIC_cello"/>
</dbReference>
<proteinExistence type="predicted"/>
<dbReference type="PANTHER" id="PTHR33989:SF4">
    <property type="entry name" value="PTS SYSTEM N,N'-DIACETYLCHITOBIOSE-SPECIFIC EIIC COMPONENT"/>
    <property type="match status" value="1"/>
</dbReference>
<reference evidence="10" key="1">
    <citation type="submission" date="2020-08" db="EMBL/GenBank/DDBJ databases">
        <title>Spodoptera exigua strain:BAW_Kor-Di-RS1 Genome sequencing and assembly.</title>
        <authorList>
            <person name="Kim J."/>
            <person name="Nam H.Y."/>
            <person name="Kwon M."/>
            <person name="Choi J.H."/>
            <person name="Cho S.R."/>
            <person name="Kim G.-H."/>
        </authorList>
    </citation>
    <scope>NUCLEOTIDE SEQUENCE</scope>
    <source>
        <strain evidence="10">BAW_Kor-Di-RS1</strain>
        <tissue evidence="10">Whole-body</tissue>
    </source>
</reference>
<dbReference type="AlphaFoldDB" id="A0A835KYX8"/>
<dbReference type="Proteomes" id="UP000648187">
    <property type="component" value="Unassembled WGS sequence"/>
</dbReference>
<dbReference type="InterPro" id="IPR051088">
    <property type="entry name" value="PTS_Sugar-EIIC/EIIB"/>
</dbReference>
<comment type="subcellular location">
    <subcellularLocation>
        <location evidence="1">Cell membrane</location>
        <topology evidence="1">Multi-pass membrane protein</topology>
    </subcellularLocation>
</comment>
<evidence type="ECO:0000256" key="7">
    <source>
        <dbReference type="ARBA" id="ARBA00023136"/>
    </source>
</evidence>
<evidence type="ECO:0000256" key="2">
    <source>
        <dbReference type="ARBA" id="ARBA00022448"/>
    </source>
</evidence>